<dbReference type="PANTHER" id="PTHR43775">
    <property type="entry name" value="FATTY ACID SYNTHASE"/>
    <property type="match status" value="1"/>
</dbReference>
<dbReference type="SUPFAM" id="SSF47336">
    <property type="entry name" value="ACP-like"/>
    <property type="match status" value="1"/>
</dbReference>
<keyword evidence="5" id="KW-1185">Reference proteome</keyword>
<dbReference type="InterPro" id="IPR020806">
    <property type="entry name" value="PKS_PP-bd"/>
</dbReference>
<dbReference type="Proteomes" id="UP001499863">
    <property type="component" value="Unassembled WGS sequence"/>
</dbReference>
<accession>A0ABN1YAJ9</accession>
<dbReference type="Pfam" id="PF00550">
    <property type="entry name" value="PP-binding"/>
    <property type="match status" value="1"/>
</dbReference>
<feature type="domain" description="Carrier" evidence="3">
    <location>
        <begin position="194"/>
        <end position="268"/>
    </location>
</feature>
<gene>
    <name evidence="4" type="ORF">GCM10009639_45840</name>
</gene>
<dbReference type="Gene3D" id="3.40.50.720">
    <property type="entry name" value="NAD(P)-binding Rossmann-like Domain"/>
    <property type="match status" value="1"/>
</dbReference>
<dbReference type="PANTHER" id="PTHR43775:SF37">
    <property type="entry name" value="SI:DKEY-61P9.11"/>
    <property type="match status" value="1"/>
</dbReference>
<dbReference type="PROSITE" id="PS00012">
    <property type="entry name" value="PHOSPHOPANTETHEINE"/>
    <property type="match status" value="1"/>
</dbReference>
<dbReference type="InterPro" id="IPR036291">
    <property type="entry name" value="NAD(P)-bd_dom_sf"/>
</dbReference>
<dbReference type="InterPro" id="IPR057326">
    <property type="entry name" value="KR_dom"/>
</dbReference>
<dbReference type="SUPFAM" id="SSF51735">
    <property type="entry name" value="NAD(P)-binding Rossmann-fold domains"/>
    <property type="match status" value="1"/>
</dbReference>
<sequence length="285" mass="30236">MHAAGLLDDATVLNLTPEQLHRVLAPKVDGAVNLDAVTADDPLDFFLLFSSAAALFGNAGQAAYASGNAFLDALAVDRRRRGRPALSVQWGPFNDVGLAAAEDNRGARLAERGMAGFSTGEAWRALEGFLGGDEQVVAYVPIDLRQYLEAYPDAVTLESWSALRELARHGGGGGSAGAAFLAGLRAAPEERWPELLEAKVRELAGRVLRLDSGAVDRDTPFKALGLDSLMGLELRNRLEAAFGLRLSPTLLWTYGTPRALSAVLAERLLGERPDEGAEAATDGEG</sequence>
<dbReference type="Gene3D" id="1.10.1200.10">
    <property type="entry name" value="ACP-like"/>
    <property type="match status" value="1"/>
</dbReference>
<proteinExistence type="predicted"/>
<evidence type="ECO:0000313" key="5">
    <source>
        <dbReference type="Proteomes" id="UP001499863"/>
    </source>
</evidence>
<dbReference type="SMART" id="SM01294">
    <property type="entry name" value="PKS_PP_betabranch"/>
    <property type="match status" value="1"/>
</dbReference>
<evidence type="ECO:0000256" key="1">
    <source>
        <dbReference type="ARBA" id="ARBA00022450"/>
    </source>
</evidence>
<dbReference type="InterPro" id="IPR009081">
    <property type="entry name" value="PP-bd_ACP"/>
</dbReference>
<keyword evidence="2" id="KW-0597">Phosphoprotein</keyword>
<organism evidence="4 5">
    <name type="scientific">Kitasatospora putterlickiae</name>
    <dbReference type="NCBI Taxonomy" id="221725"/>
    <lineage>
        <taxon>Bacteria</taxon>
        <taxon>Bacillati</taxon>
        <taxon>Actinomycetota</taxon>
        <taxon>Actinomycetes</taxon>
        <taxon>Kitasatosporales</taxon>
        <taxon>Streptomycetaceae</taxon>
        <taxon>Kitasatospora</taxon>
    </lineage>
</organism>
<dbReference type="InterPro" id="IPR036736">
    <property type="entry name" value="ACP-like_sf"/>
</dbReference>
<dbReference type="EMBL" id="BAAAKJ010000248">
    <property type="protein sequence ID" value="GAA1402426.1"/>
    <property type="molecule type" value="Genomic_DNA"/>
</dbReference>
<evidence type="ECO:0000259" key="3">
    <source>
        <dbReference type="PROSITE" id="PS50075"/>
    </source>
</evidence>
<dbReference type="Pfam" id="PF08659">
    <property type="entry name" value="KR"/>
    <property type="match status" value="1"/>
</dbReference>
<name>A0ABN1YAJ9_9ACTN</name>
<dbReference type="SMART" id="SM00823">
    <property type="entry name" value="PKS_PP"/>
    <property type="match status" value="1"/>
</dbReference>
<evidence type="ECO:0000256" key="2">
    <source>
        <dbReference type="ARBA" id="ARBA00022553"/>
    </source>
</evidence>
<reference evidence="4 5" key="1">
    <citation type="journal article" date="2019" name="Int. J. Syst. Evol. Microbiol.">
        <title>The Global Catalogue of Microorganisms (GCM) 10K type strain sequencing project: providing services to taxonomists for standard genome sequencing and annotation.</title>
        <authorList>
            <consortium name="The Broad Institute Genomics Platform"/>
            <consortium name="The Broad Institute Genome Sequencing Center for Infectious Disease"/>
            <person name="Wu L."/>
            <person name="Ma J."/>
        </authorList>
    </citation>
    <scope>NUCLEOTIDE SEQUENCE [LARGE SCALE GENOMIC DNA]</scope>
    <source>
        <strain evidence="4 5">JCM 12393</strain>
    </source>
</reference>
<keyword evidence="1" id="KW-0596">Phosphopantetheine</keyword>
<protein>
    <recommendedName>
        <fullName evidence="3">Carrier domain-containing protein</fullName>
    </recommendedName>
</protein>
<evidence type="ECO:0000313" key="4">
    <source>
        <dbReference type="EMBL" id="GAA1402426.1"/>
    </source>
</evidence>
<dbReference type="InterPro" id="IPR013968">
    <property type="entry name" value="PKS_KR"/>
</dbReference>
<comment type="caution">
    <text evidence="4">The sequence shown here is derived from an EMBL/GenBank/DDBJ whole genome shotgun (WGS) entry which is preliminary data.</text>
</comment>
<dbReference type="PROSITE" id="PS50075">
    <property type="entry name" value="CARRIER"/>
    <property type="match status" value="1"/>
</dbReference>
<dbReference type="InterPro" id="IPR050091">
    <property type="entry name" value="PKS_NRPS_Biosynth_Enz"/>
</dbReference>
<dbReference type="SMART" id="SM00822">
    <property type="entry name" value="PKS_KR"/>
    <property type="match status" value="1"/>
</dbReference>
<dbReference type="InterPro" id="IPR006162">
    <property type="entry name" value="Ppantetheine_attach_site"/>
</dbReference>